<dbReference type="AlphaFoldDB" id="A0A2D0IN49"/>
<comment type="caution">
    <text evidence="3">The sequence shown here is derived from an EMBL/GenBank/DDBJ whole genome shotgun (WGS) entry which is preliminary data.</text>
</comment>
<evidence type="ECO:0000259" key="2">
    <source>
        <dbReference type="Pfam" id="PF25136"/>
    </source>
</evidence>
<name>A0A2D0IN49_XENBU</name>
<reference evidence="3 4" key="1">
    <citation type="journal article" date="2017" name="Nat. Microbiol.">
        <title>Natural product diversity associated with the nematode symbionts Photorhabdus and Xenorhabdus.</title>
        <authorList>
            <person name="Tobias N.J."/>
            <person name="Wolff H."/>
            <person name="Djahanschiri B."/>
            <person name="Grundmann F."/>
            <person name="Kronenwerth M."/>
            <person name="Shi Y.M."/>
            <person name="Simonyi S."/>
            <person name="Grun P."/>
            <person name="Shapiro-Ilan D."/>
            <person name="Pidot S.J."/>
            <person name="Stinear T.P."/>
            <person name="Ebersberger I."/>
            <person name="Bode H.B."/>
        </authorList>
    </citation>
    <scope>NUCLEOTIDE SEQUENCE [LARGE SCALE GENOMIC DNA]</scope>
    <source>
        <strain evidence="3 4">DSM 16342</strain>
    </source>
</reference>
<dbReference type="InterPro" id="IPR021361">
    <property type="entry name" value="Tad2-like_dom"/>
</dbReference>
<organism evidence="3 4">
    <name type="scientific">Xenorhabdus budapestensis</name>
    <dbReference type="NCBI Taxonomy" id="290110"/>
    <lineage>
        <taxon>Bacteria</taxon>
        <taxon>Pseudomonadati</taxon>
        <taxon>Pseudomonadota</taxon>
        <taxon>Gammaproteobacteria</taxon>
        <taxon>Enterobacterales</taxon>
        <taxon>Morganellaceae</taxon>
        <taxon>Xenorhabdus</taxon>
    </lineage>
</organism>
<sequence>MSELMAKEGTYAWALLQLQNGKRVSKKTWANQKEYLLRRLGRADQQVKAGDYPAQAGVKVGTHLNYLPYLERHTPSGEVMPWLASSVDMDAQDWEVMIQSSDIQGHPEHTLILDVTPYFYSRDPDTEKRFVSSERLVIVENNLGHHSVSKVAWVTYFAAVKPNYFTIDFGDIVADASESLRNVTDKKLTITIDDVDYHLGHRTEKSVYNSPQYQGEDAEKIGNMLKQFDRTFRFQCQWHD</sequence>
<feature type="domain" description="Thoeris anti-defense 2-like" evidence="1">
    <location>
        <begin position="10"/>
        <end position="96"/>
    </location>
</feature>
<evidence type="ECO:0000313" key="4">
    <source>
        <dbReference type="Proteomes" id="UP000225833"/>
    </source>
</evidence>
<dbReference type="Proteomes" id="UP000225833">
    <property type="component" value="Unassembled WGS sequence"/>
</dbReference>
<proteinExistence type="predicted"/>
<dbReference type="OrthoDB" id="6444161at2"/>
<accession>A0A2D0IN49</accession>
<evidence type="ECO:0000259" key="1">
    <source>
        <dbReference type="Pfam" id="PF11195"/>
    </source>
</evidence>
<evidence type="ECO:0000313" key="3">
    <source>
        <dbReference type="EMBL" id="PHM23261.1"/>
    </source>
</evidence>
<dbReference type="Pfam" id="PF11195">
    <property type="entry name" value="Tad2-like"/>
    <property type="match status" value="1"/>
</dbReference>
<protein>
    <submittedName>
        <fullName evidence="3">Uncharacterized protein</fullName>
    </submittedName>
</protein>
<dbReference type="InterPro" id="IPR056725">
    <property type="entry name" value="DUF7823"/>
</dbReference>
<feature type="domain" description="DUF7823" evidence="2">
    <location>
        <begin position="133"/>
        <end position="239"/>
    </location>
</feature>
<gene>
    <name evidence="3" type="ORF">Xbud_03625</name>
</gene>
<dbReference type="Pfam" id="PF25136">
    <property type="entry name" value="DUF7823"/>
    <property type="match status" value="1"/>
</dbReference>
<dbReference type="RefSeq" id="WP_099137375.1">
    <property type="nucleotide sequence ID" value="NZ_CAWNNJ010000110.1"/>
</dbReference>
<dbReference type="EMBL" id="NIBS01000041">
    <property type="protein sequence ID" value="PHM23261.1"/>
    <property type="molecule type" value="Genomic_DNA"/>
</dbReference>